<dbReference type="AlphaFoldDB" id="A0A8H7Y4M3"/>
<keyword evidence="1" id="KW-0175">Coiled coil</keyword>
<accession>A0A8H7Y4M3</accession>
<proteinExistence type="predicted"/>
<dbReference type="OrthoDB" id="419631at2759"/>
<name>A0A8H7Y4M3_PSICU</name>
<dbReference type="EMBL" id="JAFIQS010000002">
    <property type="protein sequence ID" value="KAG5172732.1"/>
    <property type="molecule type" value="Genomic_DNA"/>
</dbReference>
<evidence type="ECO:0000256" key="1">
    <source>
        <dbReference type="SAM" id="Coils"/>
    </source>
</evidence>
<sequence>MFPKGPRFEPFKAPDVPGPNAYSIPQESVLDNYKRGAFLEKTDRFAKDKHPELPAPSTAKSHPAPAKAPTAQSAIEKYNALQKKVDELEKVHLEGKRTHQVELERLKQELSAALKSATETTERLDKQKKQNIALDTRLQEMKKASLADQSEIKDLRHKTRMLELERDKIISKQPDVSELKKSLATLEAKRKDELKDRDRRIAELERLVQSEKKKRELAESKIQESKRLLEEESNMIKTNTAHLEVLVKEAQSEAQTTKDRLSEVENEAASREDALVQRLEQHCYLLNTVVEQYGNLVSQSVSSSKHCRLQQDYDTLQIRQFRLERKLANSEAQVVELAHLIRQIKSENTLLHQLVSETLRDNSSLTAFDYTTPVGSDANLWSQSAIWDTDTANLEQSLEHAKSDANLQMSLADFYRTQIEELRQASSILHDDYTELQNIAQQRASDLSSTLASHEAMATRLESIQKEKTQHDEQLKSAMSTVDNLTATVAVLEAKLSETQEDMRKTAAQHAVLLKKEKDTVARLTSTVQKNRIAEDVLRAEIEQLTTELADAESYQESFYALHAEVERLVTRNQIAEEEADRISKFNAEILGHNNPAQRIMYVDRIRRELAEAKHKIAMLIREQENVVAQNDELQNEIDMYKSVQVPPEKKTRTNITRVARPPLVNLGNSLNSSLPITHISSGSKHLFMSREQPLLEAKEGDMTTDELM</sequence>
<organism evidence="3">
    <name type="scientific">Psilocybe cubensis</name>
    <name type="common">Psychedelic mushroom</name>
    <name type="synonym">Stropharia cubensis</name>
    <dbReference type="NCBI Taxonomy" id="181762"/>
    <lineage>
        <taxon>Eukaryota</taxon>
        <taxon>Fungi</taxon>
        <taxon>Dikarya</taxon>
        <taxon>Basidiomycota</taxon>
        <taxon>Agaricomycotina</taxon>
        <taxon>Agaricomycetes</taxon>
        <taxon>Agaricomycetidae</taxon>
        <taxon>Agaricales</taxon>
        <taxon>Agaricineae</taxon>
        <taxon>Strophariaceae</taxon>
        <taxon>Psilocybe</taxon>
    </lineage>
</organism>
<evidence type="ECO:0000313" key="3">
    <source>
        <dbReference type="EMBL" id="KAG5172732.1"/>
    </source>
</evidence>
<evidence type="ECO:0000256" key="2">
    <source>
        <dbReference type="SAM" id="MobiDB-lite"/>
    </source>
</evidence>
<feature type="compositionally biased region" description="Basic and acidic residues" evidence="2">
    <location>
        <begin position="1"/>
        <end position="12"/>
    </location>
</feature>
<gene>
    <name evidence="3" type="ORF">JR316_002235</name>
</gene>
<protein>
    <submittedName>
        <fullName evidence="3">Uncharacterized protein</fullName>
    </submittedName>
</protein>
<comment type="caution">
    <text evidence="3">The sequence shown here is derived from an EMBL/GenBank/DDBJ whole genome shotgun (WGS) entry which is preliminary data.</text>
</comment>
<feature type="region of interest" description="Disordered" evidence="2">
    <location>
        <begin position="44"/>
        <end position="73"/>
    </location>
</feature>
<feature type="coiled-coil region" evidence="1">
    <location>
        <begin position="176"/>
        <end position="267"/>
    </location>
</feature>
<feature type="coiled-coil region" evidence="1">
    <location>
        <begin position="461"/>
        <end position="509"/>
    </location>
</feature>
<feature type="region of interest" description="Disordered" evidence="2">
    <location>
        <begin position="1"/>
        <end position="24"/>
    </location>
</feature>
<feature type="coiled-coil region" evidence="1">
    <location>
        <begin position="603"/>
        <end position="644"/>
    </location>
</feature>
<reference evidence="3" key="1">
    <citation type="submission" date="2021-02" db="EMBL/GenBank/DDBJ databases">
        <title>Psilocybe cubensis genome.</title>
        <authorList>
            <person name="Mckernan K.J."/>
            <person name="Crawford S."/>
            <person name="Trippe A."/>
            <person name="Kane L.T."/>
            <person name="Mclaughlin S."/>
        </authorList>
    </citation>
    <scope>NUCLEOTIDE SEQUENCE [LARGE SCALE GENOMIC DNA]</scope>
    <source>
        <strain evidence="3">MGC-MH-2018</strain>
    </source>
</reference>